<dbReference type="InterPro" id="IPR002781">
    <property type="entry name" value="TM_pro_TauE-like"/>
</dbReference>
<protein>
    <recommendedName>
        <fullName evidence="8">Probable membrane transporter protein</fullName>
    </recommendedName>
</protein>
<keyword evidence="6 8" id="KW-1133">Transmembrane helix</keyword>
<proteinExistence type="inferred from homology"/>
<keyword evidence="4 8" id="KW-1003">Cell membrane</keyword>
<dbReference type="PANTHER" id="PTHR30269">
    <property type="entry name" value="TRANSMEMBRANE PROTEIN YFCA"/>
    <property type="match status" value="1"/>
</dbReference>
<feature type="transmembrane region" description="Helical" evidence="8">
    <location>
        <begin position="143"/>
        <end position="174"/>
    </location>
</feature>
<comment type="similarity">
    <text evidence="2 8">Belongs to the 4-toluene sulfonate uptake permease (TSUP) (TC 2.A.102) family.</text>
</comment>
<name>A0A3A5HAS9_9ACTN</name>
<dbReference type="AlphaFoldDB" id="A0A3A5HAS9"/>
<dbReference type="Proteomes" id="UP000276542">
    <property type="component" value="Unassembled WGS sequence"/>
</dbReference>
<keyword evidence="10" id="KW-1185">Reference proteome</keyword>
<organism evidence="9 10">
    <name type="scientific">Nocardioides cavernaquae</name>
    <dbReference type="NCBI Taxonomy" id="2321396"/>
    <lineage>
        <taxon>Bacteria</taxon>
        <taxon>Bacillati</taxon>
        <taxon>Actinomycetota</taxon>
        <taxon>Actinomycetes</taxon>
        <taxon>Propionibacteriales</taxon>
        <taxon>Nocardioidaceae</taxon>
        <taxon>Nocardioides</taxon>
    </lineage>
</organism>
<dbReference type="RefSeq" id="WP_120061141.1">
    <property type="nucleotide sequence ID" value="NZ_QYRP01000002.1"/>
</dbReference>
<dbReference type="GO" id="GO:0005886">
    <property type="term" value="C:plasma membrane"/>
    <property type="evidence" value="ECO:0007669"/>
    <property type="project" value="UniProtKB-SubCell"/>
</dbReference>
<evidence type="ECO:0000256" key="3">
    <source>
        <dbReference type="ARBA" id="ARBA00022448"/>
    </source>
</evidence>
<evidence type="ECO:0000256" key="5">
    <source>
        <dbReference type="ARBA" id="ARBA00022692"/>
    </source>
</evidence>
<evidence type="ECO:0000256" key="6">
    <source>
        <dbReference type="ARBA" id="ARBA00022989"/>
    </source>
</evidence>
<keyword evidence="3" id="KW-0813">Transport</keyword>
<keyword evidence="5 8" id="KW-0812">Transmembrane</keyword>
<evidence type="ECO:0000313" key="10">
    <source>
        <dbReference type="Proteomes" id="UP000276542"/>
    </source>
</evidence>
<feature type="transmembrane region" description="Helical" evidence="8">
    <location>
        <begin position="34"/>
        <end position="53"/>
    </location>
</feature>
<feature type="transmembrane region" description="Helical" evidence="8">
    <location>
        <begin position="102"/>
        <end position="122"/>
    </location>
</feature>
<reference evidence="10" key="1">
    <citation type="submission" date="2018-09" db="EMBL/GenBank/DDBJ databases">
        <authorList>
            <person name="Zhu H."/>
        </authorList>
    </citation>
    <scope>NUCLEOTIDE SEQUENCE [LARGE SCALE GENOMIC DNA]</scope>
    <source>
        <strain evidence="10">K1W22B-1</strain>
    </source>
</reference>
<dbReference type="OrthoDB" id="3782574at2"/>
<comment type="subcellular location">
    <subcellularLocation>
        <location evidence="1 8">Cell membrane</location>
        <topology evidence="1 8">Multi-pass membrane protein</topology>
    </subcellularLocation>
</comment>
<evidence type="ECO:0000313" key="9">
    <source>
        <dbReference type="EMBL" id="RJS47171.1"/>
    </source>
</evidence>
<feature type="transmembrane region" description="Helical" evidence="8">
    <location>
        <begin position="212"/>
        <end position="231"/>
    </location>
</feature>
<evidence type="ECO:0000256" key="4">
    <source>
        <dbReference type="ARBA" id="ARBA00022475"/>
    </source>
</evidence>
<feature type="transmembrane region" description="Helical" evidence="8">
    <location>
        <begin position="74"/>
        <end position="96"/>
    </location>
</feature>
<dbReference type="PANTHER" id="PTHR30269:SF0">
    <property type="entry name" value="MEMBRANE TRANSPORTER PROTEIN YFCA-RELATED"/>
    <property type="match status" value="1"/>
</dbReference>
<accession>A0A3A5HAS9</accession>
<comment type="caution">
    <text evidence="9">The sequence shown here is derived from an EMBL/GenBank/DDBJ whole genome shotgun (WGS) entry which is preliminary data.</text>
</comment>
<gene>
    <name evidence="9" type="ORF">D4739_13690</name>
</gene>
<keyword evidence="7 8" id="KW-0472">Membrane</keyword>
<evidence type="ECO:0000256" key="8">
    <source>
        <dbReference type="RuleBase" id="RU363041"/>
    </source>
</evidence>
<evidence type="ECO:0000256" key="1">
    <source>
        <dbReference type="ARBA" id="ARBA00004651"/>
    </source>
</evidence>
<sequence length="257" mass="25790">MTLVEAAAILLAGMAAGTINTVVGSGTLVTFPTLLAFGVPPVTANISNAIGLVPGSVSGAVGYRRELAGQRARVLRLASATTIGAAAGAGLLLVLPSGAFETIVPMLILLGLVLVVLQPRISRAVAARHARLGGSLPEHGARWVWPAIGGVGVYCGYFGAAQGVLCMAVLGIGVDDSLQRLNAVKNVLAALGNGVAGVVFLAVALDQVDWSIVGLIAVGATIGGQLGATWGRKLPAPALRALIVLVGTIALVRFVIS</sequence>
<evidence type="ECO:0000256" key="2">
    <source>
        <dbReference type="ARBA" id="ARBA00009142"/>
    </source>
</evidence>
<feature type="transmembrane region" description="Helical" evidence="8">
    <location>
        <begin position="186"/>
        <end position="205"/>
    </location>
</feature>
<evidence type="ECO:0000256" key="7">
    <source>
        <dbReference type="ARBA" id="ARBA00023136"/>
    </source>
</evidence>
<dbReference type="Pfam" id="PF01925">
    <property type="entry name" value="TauE"/>
    <property type="match status" value="1"/>
</dbReference>
<feature type="transmembrane region" description="Helical" evidence="8">
    <location>
        <begin position="237"/>
        <end position="256"/>
    </location>
</feature>
<dbReference type="InterPro" id="IPR052017">
    <property type="entry name" value="TSUP"/>
</dbReference>
<dbReference type="EMBL" id="QYRP01000002">
    <property type="protein sequence ID" value="RJS47171.1"/>
    <property type="molecule type" value="Genomic_DNA"/>
</dbReference>